<proteinExistence type="predicted"/>
<dbReference type="AlphaFoldDB" id="A0A0X8JRR4"/>
<evidence type="ECO:0000313" key="1">
    <source>
        <dbReference type="EMBL" id="AMD93328.1"/>
    </source>
</evidence>
<dbReference type="KEGG" id="doa:AXF15_09605"/>
<protein>
    <submittedName>
        <fullName evidence="1">Uncharacterized protein</fullName>
    </submittedName>
</protein>
<gene>
    <name evidence="1" type="ORF">AXF15_09605</name>
</gene>
<dbReference type="EMBL" id="CP014230">
    <property type="protein sequence ID" value="AMD93328.1"/>
    <property type="molecule type" value="Genomic_DNA"/>
</dbReference>
<dbReference type="RefSeq" id="WP_066606603.1">
    <property type="nucleotide sequence ID" value="NZ_CP014230.1"/>
</dbReference>
<organism evidence="1 2">
    <name type="scientific">Desulfomicrobium orale DSM 12838</name>
    <dbReference type="NCBI Taxonomy" id="888061"/>
    <lineage>
        <taxon>Bacteria</taxon>
        <taxon>Pseudomonadati</taxon>
        <taxon>Thermodesulfobacteriota</taxon>
        <taxon>Desulfovibrionia</taxon>
        <taxon>Desulfovibrionales</taxon>
        <taxon>Desulfomicrobiaceae</taxon>
        <taxon>Desulfomicrobium</taxon>
    </lineage>
</organism>
<dbReference type="STRING" id="888061.AXF15_09605"/>
<accession>A0A0X8JRR4</accession>
<sequence length="127" mass="14172">MHDPSTDPGKEKHLPAIRPETRLAFQEARTMMGRAVFAAAKTNLAFLACSGLLACRSGQRFWERKGRSWWARTRAFAKIAWLALKEDAFGSDVHIETLDLDRALDEGGSVLSLPSRPEDVASHIRKP</sequence>
<dbReference type="Proteomes" id="UP000063964">
    <property type="component" value="Chromosome"/>
</dbReference>
<dbReference type="OrthoDB" id="5471624at2"/>
<name>A0A0X8JRR4_9BACT</name>
<reference evidence="2" key="1">
    <citation type="submission" date="2016-02" db="EMBL/GenBank/DDBJ databases">
        <authorList>
            <person name="Holder M.E."/>
            <person name="Ajami N.J."/>
            <person name="Petrosino J.F."/>
        </authorList>
    </citation>
    <scope>NUCLEOTIDE SEQUENCE [LARGE SCALE GENOMIC DNA]</scope>
    <source>
        <strain evidence="2">DSM 12838</strain>
    </source>
</reference>
<keyword evidence="2" id="KW-1185">Reference proteome</keyword>
<evidence type="ECO:0000313" key="2">
    <source>
        <dbReference type="Proteomes" id="UP000063964"/>
    </source>
</evidence>